<protein>
    <submittedName>
        <fullName evidence="1">Uncharacterized protein</fullName>
    </submittedName>
</protein>
<reference evidence="1 2" key="1">
    <citation type="journal article" date="2020" name="Microbiol. Resour. Announc.">
        <title>Draft Genome Sequence of a Cladosporium Species Isolated from the Mesophotic Ascidian Didemnum maculosum.</title>
        <authorList>
            <person name="Gioti A."/>
            <person name="Siaperas R."/>
            <person name="Nikolaivits E."/>
            <person name="Le Goff G."/>
            <person name="Ouazzani J."/>
            <person name="Kotoulas G."/>
            <person name="Topakas E."/>
        </authorList>
    </citation>
    <scope>NUCLEOTIDE SEQUENCE [LARGE SCALE GENOMIC DNA]</scope>
    <source>
        <strain evidence="1 2">TM138-S3</strain>
    </source>
</reference>
<accession>A0AB34KN14</accession>
<dbReference type="GeneID" id="96006316"/>
<keyword evidence="2" id="KW-1185">Reference proteome</keyword>
<proteinExistence type="predicted"/>
<dbReference type="RefSeq" id="XP_069229260.1">
    <property type="nucleotide sequence ID" value="XM_069373478.1"/>
</dbReference>
<gene>
    <name evidence="1" type="ORF">WHR41_04872</name>
</gene>
<sequence>MTSSFVYPTNTEVVRGEAHCFDPDNGDYEQFGRKDSINVAKNFCSNDPILEADGDTIPDHYKNDLGVSTHIVVRWATDQSNCAAKGTYHFAASEDFPCERLFDINYFCDVSAALSYGGGYVLNTPSSGCIEINLWATIPGANDRLDIRRS</sequence>
<dbReference type="AlphaFoldDB" id="A0AB34KN14"/>
<dbReference type="Proteomes" id="UP000803884">
    <property type="component" value="Unassembled WGS sequence"/>
</dbReference>
<evidence type="ECO:0000313" key="2">
    <source>
        <dbReference type="Proteomes" id="UP000803884"/>
    </source>
</evidence>
<dbReference type="EMBL" id="JAAQHG020000016">
    <property type="protein sequence ID" value="KAL1586155.1"/>
    <property type="molecule type" value="Genomic_DNA"/>
</dbReference>
<organism evidence="1 2">
    <name type="scientific">Cladosporium halotolerans</name>
    <dbReference type="NCBI Taxonomy" id="1052096"/>
    <lineage>
        <taxon>Eukaryota</taxon>
        <taxon>Fungi</taxon>
        <taxon>Dikarya</taxon>
        <taxon>Ascomycota</taxon>
        <taxon>Pezizomycotina</taxon>
        <taxon>Dothideomycetes</taxon>
        <taxon>Dothideomycetidae</taxon>
        <taxon>Cladosporiales</taxon>
        <taxon>Cladosporiaceae</taxon>
        <taxon>Cladosporium</taxon>
    </lineage>
</organism>
<comment type="caution">
    <text evidence="1">The sequence shown here is derived from an EMBL/GenBank/DDBJ whole genome shotgun (WGS) entry which is preliminary data.</text>
</comment>
<evidence type="ECO:0000313" key="1">
    <source>
        <dbReference type="EMBL" id="KAL1586155.1"/>
    </source>
</evidence>
<name>A0AB34KN14_9PEZI</name>